<evidence type="ECO:0000256" key="4">
    <source>
        <dbReference type="ARBA" id="ARBA00022723"/>
    </source>
</evidence>
<comment type="catalytic activity">
    <reaction evidence="8">
        <text>S-methyl-5'-thioadenosine + phosphate = 5-(methylsulfanyl)-alpha-D-ribose 1-phosphate + adenine</text>
        <dbReference type="Rhea" id="RHEA:11852"/>
        <dbReference type="ChEBI" id="CHEBI:16708"/>
        <dbReference type="ChEBI" id="CHEBI:17509"/>
        <dbReference type="ChEBI" id="CHEBI:43474"/>
        <dbReference type="ChEBI" id="CHEBI:58533"/>
        <dbReference type="EC" id="2.4.2.28"/>
    </reaction>
    <physiologicalReaction direction="left-to-right" evidence="8">
        <dbReference type="Rhea" id="RHEA:11853"/>
    </physiologicalReaction>
</comment>
<keyword evidence="5" id="KW-0862">Zinc</keyword>
<dbReference type="CDD" id="cd16833">
    <property type="entry name" value="YfiH"/>
    <property type="match status" value="1"/>
</dbReference>
<keyword evidence="4" id="KW-0479">Metal-binding</keyword>
<evidence type="ECO:0000313" key="9">
    <source>
        <dbReference type="EMBL" id="MFC4701802.1"/>
    </source>
</evidence>
<evidence type="ECO:0000256" key="2">
    <source>
        <dbReference type="ARBA" id="ARBA00007353"/>
    </source>
</evidence>
<dbReference type="EMBL" id="JBHSGU010000029">
    <property type="protein sequence ID" value="MFC4701802.1"/>
    <property type="molecule type" value="Genomic_DNA"/>
</dbReference>
<dbReference type="InterPro" id="IPR038371">
    <property type="entry name" value="Cu_polyphenol_OxRdtase_sf"/>
</dbReference>
<evidence type="ECO:0000256" key="6">
    <source>
        <dbReference type="ARBA" id="ARBA00047989"/>
    </source>
</evidence>
<gene>
    <name evidence="9" type="ORF">ACFO4O_16760</name>
</gene>
<evidence type="ECO:0000256" key="3">
    <source>
        <dbReference type="ARBA" id="ARBA00022679"/>
    </source>
</evidence>
<sequence>MNVFTPDKPLSANSICFTTQRYGGVSEHPFNTLNLALHVGDDAKLVEANRLALFSWLCQQVSAIPGNKGAVKSPQYITQVHSSRVLNAGALTEGLTEPCDGVFSDQKMQPLVILTADCMPIVIMSTVSSEFCAIHAGWKGLANGIVENALTKFSDERRYLRAWIGPSICQKHFEVGRELTERFDAYKAFFYPGNPSKWHMNLSGIATHILTTHGVTEVQSSDECTYCHDALFSYRQASHLNIKDCGRMATIAMRY</sequence>
<comment type="similarity">
    <text evidence="2">Belongs to the purine nucleoside phosphorylase YfiH/LACC1 family.</text>
</comment>
<comment type="catalytic activity">
    <reaction evidence="6">
        <text>adenosine + H2O + H(+) = inosine + NH4(+)</text>
        <dbReference type="Rhea" id="RHEA:24408"/>
        <dbReference type="ChEBI" id="CHEBI:15377"/>
        <dbReference type="ChEBI" id="CHEBI:15378"/>
        <dbReference type="ChEBI" id="CHEBI:16335"/>
        <dbReference type="ChEBI" id="CHEBI:17596"/>
        <dbReference type="ChEBI" id="CHEBI:28938"/>
        <dbReference type="EC" id="3.5.4.4"/>
    </reaction>
    <physiologicalReaction direction="left-to-right" evidence="6">
        <dbReference type="Rhea" id="RHEA:24409"/>
    </physiologicalReaction>
</comment>
<dbReference type="RefSeq" id="WP_382410619.1">
    <property type="nucleotide sequence ID" value="NZ_JBHSGU010000029.1"/>
</dbReference>
<protein>
    <submittedName>
        <fullName evidence="9">Polyphenol oxidase family protein</fullName>
    </submittedName>
</protein>
<dbReference type="Proteomes" id="UP001595897">
    <property type="component" value="Unassembled WGS sequence"/>
</dbReference>
<dbReference type="InterPro" id="IPR011324">
    <property type="entry name" value="Cytotoxic_necrot_fac-like_cat"/>
</dbReference>
<name>A0ABV9LYY7_9ALTE</name>
<accession>A0ABV9LYY7</accession>
<dbReference type="PANTHER" id="PTHR30616:SF3">
    <property type="entry name" value="PURINE NUCLEOSIDE PHOSPHORYLASE"/>
    <property type="match status" value="1"/>
</dbReference>
<dbReference type="Pfam" id="PF02578">
    <property type="entry name" value="Cu-oxidase_4"/>
    <property type="match status" value="1"/>
</dbReference>
<evidence type="ECO:0000313" key="10">
    <source>
        <dbReference type="Proteomes" id="UP001595897"/>
    </source>
</evidence>
<comment type="catalytic activity">
    <reaction evidence="1">
        <text>inosine + phosphate = alpha-D-ribose 1-phosphate + hypoxanthine</text>
        <dbReference type="Rhea" id="RHEA:27646"/>
        <dbReference type="ChEBI" id="CHEBI:17368"/>
        <dbReference type="ChEBI" id="CHEBI:17596"/>
        <dbReference type="ChEBI" id="CHEBI:43474"/>
        <dbReference type="ChEBI" id="CHEBI:57720"/>
        <dbReference type="EC" id="2.4.2.1"/>
    </reaction>
    <physiologicalReaction direction="left-to-right" evidence="1">
        <dbReference type="Rhea" id="RHEA:27647"/>
    </physiologicalReaction>
</comment>
<keyword evidence="3" id="KW-0808">Transferase</keyword>
<evidence type="ECO:0000256" key="1">
    <source>
        <dbReference type="ARBA" id="ARBA00000553"/>
    </source>
</evidence>
<comment type="catalytic activity">
    <reaction evidence="7">
        <text>adenosine + phosphate = alpha-D-ribose 1-phosphate + adenine</text>
        <dbReference type="Rhea" id="RHEA:27642"/>
        <dbReference type="ChEBI" id="CHEBI:16335"/>
        <dbReference type="ChEBI" id="CHEBI:16708"/>
        <dbReference type="ChEBI" id="CHEBI:43474"/>
        <dbReference type="ChEBI" id="CHEBI:57720"/>
        <dbReference type="EC" id="2.4.2.1"/>
    </reaction>
    <physiologicalReaction direction="left-to-right" evidence="7">
        <dbReference type="Rhea" id="RHEA:27643"/>
    </physiologicalReaction>
</comment>
<evidence type="ECO:0000256" key="7">
    <source>
        <dbReference type="ARBA" id="ARBA00048968"/>
    </source>
</evidence>
<comment type="caution">
    <text evidence="9">The sequence shown here is derived from an EMBL/GenBank/DDBJ whole genome shotgun (WGS) entry which is preliminary data.</text>
</comment>
<proteinExistence type="inferred from homology"/>
<dbReference type="PANTHER" id="PTHR30616">
    <property type="entry name" value="UNCHARACTERIZED PROTEIN YFIH"/>
    <property type="match status" value="1"/>
</dbReference>
<evidence type="ECO:0000256" key="8">
    <source>
        <dbReference type="ARBA" id="ARBA00049893"/>
    </source>
</evidence>
<dbReference type="Gene3D" id="3.60.140.10">
    <property type="entry name" value="CNF1/YfiH-like putative cysteine hydrolases"/>
    <property type="match status" value="1"/>
</dbReference>
<keyword evidence="10" id="KW-1185">Reference proteome</keyword>
<dbReference type="SUPFAM" id="SSF64438">
    <property type="entry name" value="CNF1/YfiH-like putative cysteine hydrolases"/>
    <property type="match status" value="1"/>
</dbReference>
<evidence type="ECO:0000256" key="5">
    <source>
        <dbReference type="ARBA" id="ARBA00022833"/>
    </source>
</evidence>
<organism evidence="9 10">
    <name type="scientific">Glaciecola siphonariae</name>
    <dbReference type="NCBI Taxonomy" id="521012"/>
    <lineage>
        <taxon>Bacteria</taxon>
        <taxon>Pseudomonadati</taxon>
        <taxon>Pseudomonadota</taxon>
        <taxon>Gammaproteobacteria</taxon>
        <taxon>Alteromonadales</taxon>
        <taxon>Alteromonadaceae</taxon>
        <taxon>Glaciecola</taxon>
    </lineage>
</organism>
<reference evidence="10" key="1">
    <citation type="journal article" date="2019" name="Int. J. Syst. Evol. Microbiol.">
        <title>The Global Catalogue of Microorganisms (GCM) 10K type strain sequencing project: providing services to taxonomists for standard genome sequencing and annotation.</title>
        <authorList>
            <consortium name="The Broad Institute Genomics Platform"/>
            <consortium name="The Broad Institute Genome Sequencing Center for Infectious Disease"/>
            <person name="Wu L."/>
            <person name="Ma J."/>
        </authorList>
    </citation>
    <scope>NUCLEOTIDE SEQUENCE [LARGE SCALE GENOMIC DNA]</scope>
    <source>
        <strain evidence="10">KACC 12507</strain>
    </source>
</reference>
<dbReference type="InterPro" id="IPR003730">
    <property type="entry name" value="Cu_polyphenol_OxRdtase"/>
</dbReference>